<evidence type="ECO:0000256" key="1">
    <source>
        <dbReference type="ARBA" id="ARBA00004651"/>
    </source>
</evidence>
<dbReference type="PROSITE" id="PS50850">
    <property type="entry name" value="MFS"/>
    <property type="match status" value="1"/>
</dbReference>
<dbReference type="SUPFAM" id="SSF103473">
    <property type="entry name" value="MFS general substrate transporter"/>
    <property type="match status" value="1"/>
</dbReference>
<dbReference type="EMBL" id="LJCR01001717">
    <property type="protein sequence ID" value="KPV49842.1"/>
    <property type="molecule type" value="Genomic_DNA"/>
</dbReference>
<reference evidence="9 10" key="1">
    <citation type="submission" date="2015-09" db="EMBL/GenBank/DDBJ databases">
        <title>Draft genome sequence of Kouleothrix aurantiaca JCM 19913.</title>
        <authorList>
            <person name="Hemp J."/>
        </authorList>
    </citation>
    <scope>NUCLEOTIDE SEQUENCE [LARGE SCALE GENOMIC DNA]</scope>
    <source>
        <strain evidence="9 10">COM-B</strain>
    </source>
</reference>
<dbReference type="InterPro" id="IPR036259">
    <property type="entry name" value="MFS_trans_sf"/>
</dbReference>
<dbReference type="AlphaFoldDB" id="A0A0P9F0M0"/>
<evidence type="ECO:0000256" key="4">
    <source>
        <dbReference type="ARBA" id="ARBA00022692"/>
    </source>
</evidence>
<feature type="transmembrane region" description="Helical" evidence="7">
    <location>
        <begin position="173"/>
        <end position="192"/>
    </location>
</feature>
<dbReference type="Gene3D" id="1.20.1250.20">
    <property type="entry name" value="MFS general substrate transporter like domains"/>
    <property type="match status" value="1"/>
</dbReference>
<evidence type="ECO:0000256" key="2">
    <source>
        <dbReference type="ARBA" id="ARBA00022448"/>
    </source>
</evidence>
<dbReference type="Proteomes" id="UP000050509">
    <property type="component" value="Unassembled WGS sequence"/>
</dbReference>
<keyword evidence="3" id="KW-1003">Cell membrane</keyword>
<evidence type="ECO:0000256" key="6">
    <source>
        <dbReference type="ARBA" id="ARBA00023136"/>
    </source>
</evidence>
<comment type="subcellular location">
    <subcellularLocation>
        <location evidence="1">Cell membrane</location>
        <topology evidence="1">Multi-pass membrane protein</topology>
    </subcellularLocation>
</comment>
<evidence type="ECO:0000256" key="7">
    <source>
        <dbReference type="SAM" id="Phobius"/>
    </source>
</evidence>
<evidence type="ECO:0000313" key="9">
    <source>
        <dbReference type="EMBL" id="KPV49842.1"/>
    </source>
</evidence>
<feature type="domain" description="Major facilitator superfamily (MFS) profile" evidence="8">
    <location>
        <begin position="25"/>
        <end position="193"/>
    </location>
</feature>
<protein>
    <submittedName>
        <fullName evidence="9">MFS transporter</fullName>
    </submittedName>
</protein>
<dbReference type="InterPro" id="IPR010290">
    <property type="entry name" value="TM_effector"/>
</dbReference>
<dbReference type="PANTHER" id="PTHR23513">
    <property type="entry name" value="INTEGRAL MEMBRANE EFFLUX PROTEIN-RELATED"/>
    <property type="match status" value="1"/>
</dbReference>
<keyword evidence="2" id="KW-0813">Transport</keyword>
<accession>A0A0P9F0M0</accession>
<keyword evidence="4 7" id="KW-0812">Transmembrane</keyword>
<proteinExistence type="predicted"/>
<keyword evidence="10" id="KW-1185">Reference proteome</keyword>
<gene>
    <name evidence="9" type="ORF">SE17_30330</name>
</gene>
<sequence length="193" mass="20149">MSSTSSSTGAAPGRFAALEALRHRDFRLLWFGQLVSTAGSQMRIVAVNVQVYELAKRGGPIDPALALGLIGLARAVPLVLMALLSGLVADRADRRMILLVTTIGALISSAVLAIASEFANPSLWLVYAMVILAAVVGAFEMPARQALVPALVPASILPNALSLNIIAWQLATIVGPTLAGILIAWGGVAPVYW</sequence>
<dbReference type="GO" id="GO:0022857">
    <property type="term" value="F:transmembrane transporter activity"/>
    <property type="evidence" value="ECO:0007669"/>
    <property type="project" value="InterPro"/>
</dbReference>
<name>A0A0P9F0M0_9CHLR</name>
<dbReference type="Pfam" id="PF05977">
    <property type="entry name" value="MFS_3"/>
    <property type="match status" value="1"/>
</dbReference>
<evidence type="ECO:0000259" key="8">
    <source>
        <dbReference type="PROSITE" id="PS50850"/>
    </source>
</evidence>
<evidence type="ECO:0000256" key="3">
    <source>
        <dbReference type="ARBA" id="ARBA00022475"/>
    </source>
</evidence>
<comment type="caution">
    <text evidence="9">The sequence shown here is derived from an EMBL/GenBank/DDBJ whole genome shotgun (WGS) entry which is preliminary data.</text>
</comment>
<dbReference type="PANTHER" id="PTHR23513:SF9">
    <property type="entry name" value="ENTEROBACTIN EXPORTER ENTS"/>
    <property type="match status" value="1"/>
</dbReference>
<feature type="transmembrane region" description="Helical" evidence="7">
    <location>
        <begin position="96"/>
        <end position="115"/>
    </location>
</feature>
<feature type="transmembrane region" description="Helical" evidence="7">
    <location>
        <begin position="64"/>
        <end position="84"/>
    </location>
</feature>
<feature type="transmembrane region" description="Helical" evidence="7">
    <location>
        <begin position="121"/>
        <end position="139"/>
    </location>
</feature>
<dbReference type="InterPro" id="IPR020846">
    <property type="entry name" value="MFS_dom"/>
</dbReference>
<evidence type="ECO:0000256" key="5">
    <source>
        <dbReference type="ARBA" id="ARBA00022989"/>
    </source>
</evidence>
<feature type="transmembrane region" description="Helical" evidence="7">
    <location>
        <begin position="146"/>
        <end position="167"/>
    </location>
</feature>
<dbReference type="GO" id="GO:0005886">
    <property type="term" value="C:plasma membrane"/>
    <property type="evidence" value="ECO:0007669"/>
    <property type="project" value="UniProtKB-SubCell"/>
</dbReference>
<feature type="non-terminal residue" evidence="9">
    <location>
        <position position="193"/>
    </location>
</feature>
<evidence type="ECO:0000313" key="10">
    <source>
        <dbReference type="Proteomes" id="UP000050509"/>
    </source>
</evidence>
<keyword evidence="5 7" id="KW-1133">Transmembrane helix</keyword>
<keyword evidence="6 7" id="KW-0472">Membrane</keyword>
<organism evidence="9 10">
    <name type="scientific">Kouleothrix aurantiaca</name>
    <dbReference type="NCBI Taxonomy" id="186479"/>
    <lineage>
        <taxon>Bacteria</taxon>
        <taxon>Bacillati</taxon>
        <taxon>Chloroflexota</taxon>
        <taxon>Chloroflexia</taxon>
        <taxon>Chloroflexales</taxon>
        <taxon>Roseiflexineae</taxon>
        <taxon>Roseiflexaceae</taxon>
        <taxon>Kouleothrix</taxon>
    </lineage>
</organism>